<evidence type="ECO:0000256" key="1">
    <source>
        <dbReference type="SAM" id="Phobius"/>
    </source>
</evidence>
<keyword evidence="1" id="KW-0472">Membrane</keyword>
<dbReference type="AlphaFoldDB" id="A0A127JSR6"/>
<keyword evidence="1" id="KW-1133">Transmembrane helix</keyword>
<sequence>MRRRIHWLLPDCESARAAMDELLRTGVDYRHMHFVGCEGANLSGLHEANLLQTSDLVRSAELGLVVGACVGGLTGALVAALYPIVGDDPQWDIALGLAIAGAIFGPWASSMIGVSAPSERLKRFAPQIEQGQVLLIVDVPVWRVEQVEGRLRALRSEGEVDGVGRDRPAFS</sequence>
<reference evidence="2 3" key="1">
    <citation type="journal article" date="2014" name="Int. J. Syst. Evol. Microbiol.">
        <title>Ramlibacter solisilvae sp. nov., isolated from forest soil, and emended description of the genus Ramlibacter.</title>
        <authorList>
            <person name="Lee H.J."/>
            <person name="Lee S.H."/>
            <person name="Lee S.S."/>
            <person name="Lee J.S."/>
            <person name="Kim Y."/>
            <person name="Kim S.C."/>
            <person name="Jeon C.O."/>
        </authorList>
    </citation>
    <scope>NUCLEOTIDE SEQUENCE [LARGE SCALE GENOMIC DNA]</scope>
    <source>
        <strain evidence="2 3">5-10</strain>
    </source>
</reference>
<dbReference type="OrthoDB" id="8775484at2"/>
<feature type="transmembrane region" description="Helical" evidence="1">
    <location>
        <begin position="62"/>
        <end position="85"/>
    </location>
</feature>
<dbReference type="EMBL" id="CP010951">
    <property type="protein sequence ID" value="AMO23016.1"/>
    <property type="molecule type" value="Genomic_DNA"/>
</dbReference>
<protein>
    <submittedName>
        <fullName evidence="2">Membrane protein</fullName>
    </submittedName>
</protein>
<gene>
    <name evidence="2" type="ORF">UC35_09110</name>
</gene>
<evidence type="ECO:0000313" key="3">
    <source>
        <dbReference type="Proteomes" id="UP000070433"/>
    </source>
</evidence>
<accession>A0A127JSR6</accession>
<organism evidence="2 3">
    <name type="scientific">Ramlibacter tataouinensis</name>
    <dbReference type="NCBI Taxonomy" id="94132"/>
    <lineage>
        <taxon>Bacteria</taxon>
        <taxon>Pseudomonadati</taxon>
        <taxon>Pseudomonadota</taxon>
        <taxon>Betaproteobacteria</taxon>
        <taxon>Burkholderiales</taxon>
        <taxon>Comamonadaceae</taxon>
        <taxon>Ramlibacter</taxon>
    </lineage>
</organism>
<feature type="transmembrane region" description="Helical" evidence="1">
    <location>
        <begin position="91"/>
        <end position="114"/>
    </location>
</feature>
<evidence type="ECO:0000313" key="2">
    <source>
        <dbReference type="EMBL" id="AMO23016.1"/>
    </source>
</evidence>
<dbReference type="Proteomes" id="UP000070433">
    <property type="component" value="Chromosome"/>
</dbReference>
<keyword evidence="3" id="KW-1185">Reference proteome</keyword>
<name>A0A127JSR6_9BURK</name>
<proteinExistence type="predicted"/>
<dbReference type="RefSeq" id="WP_061498278.1">
    <property type="nucleotide sequence ID" value="NZ_CP010951.1"/>
</dbReference>
<keyword evidence="1" id="KW-0812">Transmembrane</keyword>